<evidence type="ECO:0008006" key="11">
    <source>
        <dbReference type="Google" id="ProtNLM"/>
    </source>
</evidence>
<sequence>MDISGPEVWYNNLPNVTKYVITLIFLVTLLITCNLLNVVYILLDWNLIYYKYHIWRIFLNFLYVGKFSLSWVFFMSLFAQFSSSLEKNGIFTSPGSYLYFITIQCTFLSLISILFYWPRGYPFLGNSLLFAIIYYWSRREAWSHVSIYFFTVKGYQLPFALIFLHLIMGQSLWVDIMGLLSGHVYYFFREILPREGGPNLLDKTPKIFDKIMLKLQEFRLNNGIRNNFSRYGYTNINNSRGTNNNNGTNRRVFIGRGATSALAHQFILHAKTLGIKTIYTDHSLYSFSDKGCIHVNKLLKYCINDVDHSICVSHTNRENLVLRTESNPYKTSVIGNALDTTKFVPCISKRPKFPRINIIVISRLTYRKGIDLIVKVIPLVCQKYPFIKFIIGGEGPKRLLLEEMREKYHLHNSVVLLGKVKQENVKNILQTGHIFLNTSLTEAFCIAIIEAASCGLLVISTDVGGISEVLPHDMMILAKPNHIELCKAVDKALKIVQKVDSNLFHERVNMKRKCCICMVSDFFYPNLGGIETHIFEFFFFRQNIEEVVSFPHFYDDENKNEK</sequence>
<feature type="domain" description="Glycosyl transferase family 1" evidence="7">
    <location>
        <begin position="357"/>
        <end position="494"/>
    </location>
</feature>
<evidence type="ECO:0000259" key="7">
    <source>
        <dbReference type="Pfam" id="PF00534"/>
    </source>
</evidence>
<evidence type="ECO:0000256" key="6">
    <source>
        <dbReference type="SAM" id="Phobius"/>
    </source>
</evidence>
<dbReference type="SUPFAM" id="SSF144091">
    <property type="entry name" value="Rhomboid-like"/>
    <property type="match status" value="1"/>
</dbReference>
<evidence type="ECO:0000313" key="10">
    <source>
        <dbReference type="Proteomes" id="UP000030697"/>
    </source>
</evidence>
<feature type="domain" description="PIGA GPI anchor biosynthesis" evidence="8">
    <location>
        <begin position="255"/>
        <end position="289"/>
    </location>
</feature>
<keyword evidence="4 6" id="KW-1133">Transmembrane helix</keyword>
<name>W7JBR0_PLAFA</name>
<dbReference type="EMBL" id="KE124593">
    <property type="protein sequence ID" value="EWC76260.1"/>
    <property type="molecule type" value="Genomic_DNA"/>
</dbReference>
<evidence type="ECO:0000256" key="5">
    <source>
        <dbReference type="ARBA" id="ARBA00023136"/>
    </source>
</evidence>
<accession>W7JBR0</accession>
<comment type="subcellular location">
    <subcellularLocation>
        <location evidence="1">Membrane</location>
        <topology evidence="1">Multi-pass membrane protein</topology>
    </subcellularLocation>
</comment>
<keyword evidence="3 6" id="KW-0812">Transmembrane</keyword>
<dbReference type="InterPro" id="IPR035952">
    <property type="entry name" value="Rhomboid-like_sf"/>
</dbReference>
<feature type="transmembrane region" description="Helical" evidence="6">
    <location>
        <begin position="97"/>
        <end position="116"/>
    </location>
</feature>
<feature type="transmembrane region" description="Helical" evidence="6">
    <location>
        <begin position="55"/>
        <end position="77"/>
    </location>
</feature>
<protein>
    <recommendedName>
        <fullName evidence="11">Derlin</fullName>
    </recommendedName>
</protein>
<dbReference type="PANTHER" id="PTHR45871">
    <property type="entry name" value="N-ACETYLGLUCOSAMINYL-PHOSPHATIDYLINOSITOL BIOSYNTHETIC PROTEIN"/>
    <property type="match status" value="1"/>
</dbReference>
<dbReference type="Pfam" id="PF08288">
    <property type="entry name" value="PIGA"/>
    <property type="match status" value="1"/>
</dbReference>
<keyword evidence="2" id="KW-0808">Transferase</keyword>
<dbReference type="GO" id="GO:0006506">
    <property type="term" value="P:GPI anchor biosynthetic process"/>
    <property type="evidence" value="ECO:0007669"/>
    <property type="project" value="InterPro"/>
</dbReference>
<dbReference type="Pfam" id="PF04511">
    <property type="entry name" value="DER1"/>
    <property type="match status" value="1"/>
</dbReference>
<reference evidence="9 10" key="1">
    <citation type="submission" date="2013-02" db="EMBL/GenBank/DDBJ databases">
        <title>The Genome Sequence of Plasmodium falciparum UGT5.1.</title>
        <authorList>
            <consortium name="The Broad Institute Genome Sequencing Platform"/>
            <consortium name="The Broad Institute Genome Sequencing Center for Infectious Disease"/>
            <person name="Neafsey D."/>
            <person name="Cheeseman I."/>
            <person name="Volkman S."/>
            <person name="Adams J."/>
            <person name="Walker B."/>
            <person name="Young S.K."/>
            <person name="Zeng Q."/>
            <person name="Gargeya S."/>
            <person name="Fitzgerald M."/>
            <person name="Haas B."/>
            <person name="Abouelleil A."/>
            <person name="Alvarado L."/>
            <person name="Arachchi H.M."/>
            <person name="Berlin A.M."/>
            <person name="Chapman S.B."/>
            <person name="Dewar J."/>
            <person name="Goldberg J."/>
            <person name="Griggs A."/>
            <person name="Gujja S."/>
            <person name="Hansen M."/>
            <person name="Howarth C."/>
            <person name="Imamovic A."/>
            <person name="Larimer J."/>
            <person name="McCowan C."/>
            <person name="Murphy C."/>
            <person name="Neiman D."/>
            <person name="Pearson M."/>
            <person name="Priest M."/>
            <person name="Roberts A."/>
            <person name="Saif S."/>
            <person name="Shea T."/>
            <person name="Sisk P."/>
            <person name="Sykes S."/>
            <person name="Wortman J."/>
            <person name="Nusbaum C."/>
            <person name="Birren B."/>
        </authorList>
    </citation>
    <scope>NUCLEOTIDE SEQUENCE [LARGE SCALE GENOMIC DNA]</scope>
    <source>
        <strain evidence="9 10">UGT5.1</strain>
    </source>
</reference>
<dbReference type="InterPro" id="IPR013234">
    <property type="entry name" value="PIGA_GPI_anchor_biosynthesis"/>
</dbReference>
<feature type="transmembrane region" description="Helical" evidence="6">
    <location>
        <begin position="121"/>
        <end position="137"/>
    </location>
</feature>
<dbReference type="InterPro" id="IPR007599">
    <property type="entry name" value="DER1"/>
</dbReference>
<dbReference type="Pfam" id="PF00534">
    <property type="entry name" value="Glycos_transf_1"/>
    <property type="match status" value="1"/>
</dbReference>
<dbReference type="Gene3D" id="3.40.50.2000">
    <property type="entry name" value="Glycogen Phosphorylase B"/>
    <property type="match status" value="2"/>
</dbReference>
<dbReference type="Proteomes" id="UP000030697">
    <property type="component" value="Unassembled WGS sequence"/>
</dbReference>
<evidence type="ECO:0000256" key="1">
    <source>
        <dbReference type="ARBA" id="ARBA00004141"/>
    </source>
</evidence>
<evidence type="ECO:0000256" key="2">
    <source>
        <dbReference type="ARBA" id="ARBA00022676"/>
    </source>
</evidence>
<gene>
    <name evidence="9" type="ORF">C923_03103</name>
</gene>
<dbReference type="PANTHER" id="PTHR45871:SF1">
    <property type="entry name" value="PHOSPHATIDYLINOSITOL N-ACETYLGLUCOSAMINYLTRANSFERASE SUBUNIT A"/>
    <property type="match status" value="1"/>
</dbReference>
<dbReference type="InterPro" id="IPR001296">
    <property type="entry name" value="Glyco_trans_1"/>
</dbReference>
<proteinExistence type="predicted"/>
<evidence type="ECO:0000313" key="9">
    <source>
        <dbReference type="EMBL" id="EWC76260.1"/>
    </source>
</evidence>
<keyword evidence="2" id="KW-0328">Glycosyltransferase</keyword>
<dbReference type="OrthoDB" id="1716531at2759"/>
<feature type="transmembrane region" description="Helical" evidence="6">
    <location>
        <begin position="20"/>
        <end position="43"/>
    </location>
</feature>
<evidence type="ECO:0000259" key="8">
    <source>
        <dbReference type="Pfam" id="PF08288"/>
    </source>
</evidence>
<dbReference type="GO" id="GO:0000506">
    <property type="term" value="C:glycosylphosphatidylinositol-N-acetylglucosaminyltransferase (GPI-GnT) complex"/>
    <property type="evidence" value="ECO:0007669"/>
    <property type="project" value="TreeGrafter"/>
</dbReference>
<dbReference type="GO" id="GO:0017176">
    <property type="term" value="F:phosphatidylinositol N-acetylglucosaminyltransferase activity"/>
    <property type="evidence" value="ECO:0007669"/>
    <property type="project" value="TreeGrafter"/>
</dbReference>
<organism evidence="9 10">
    <name type="scientific">Plasmodium falciparum UGT5.1</name>
    <dbReference type="NCBI Taxonomy" id="1237627"/>
    <lineage>
        <taxon>Eukaryota</taxon>
        <taxon>Sar</taxon>
        <taxon>Alveolata</taxon>
        <taxon>Apicomplexa</taxon>
        <taxon>Aconoidasida</taxon>
        <taxon>Haemosporida</taxon>
        <taxon>Plasmodiidae</taxon>
        <taxon>Plasmodium</taxon>
        <taxon>Plasmodium (Laverania)</taxon>
    </lineage>
</organism>
<keyword evidence="5 6" id="KW-0472">Membrane</keyword>
<evidence type="ECO:0000256" key="3">
    <source>
        <dbReference type="ARBA" id="ARBA00022692"/>
    </source>
</evidence>
<evidence type="ECO:0000256" key="4">
    <source>
        <dbReference type="ARBA" id="ARBA00022989"/>
    </source>
</evidence>
<dbReference type="SUPFAM" id="SSF53756">
    <property type="entry name" value="UDP-Glycosyltransferase/glycogen phosphorylase"/>
    <property type="match status" value="1"/>
</dbReference>
<dbReference type="FunFam" id="3.40.50.2000:FF:000148">
    <property type="entry name" value="Phosphatidylinositol N-acetylglucosaminyltransferase subunit A"/>
    <property type="match status" value="1"/>
</dbReference>
<dbReference type="AlphaFoldDB" id="W7JBR0"/>